<proteinExistence type="predicted"/>
<feature type="signal peptide" evidence="1">
    <location>
        <begin position="1"/>
        <end position="20"/>
    </location>
</feature>
<evidence type="ECO:0000256" key="1">
    <source>
        <dbReference type="SAM" id="SignalP"/>
    </source>
</evidence>
<evidence type="ECO:0000313" key="3">
    <source>
        <dbReference type="Proteomes" id="UP000184038"/>
    </source>
</evidence>
<dbReference type="OrthoDB" id="1912370at2"/>
<dbReference type="PROSITE" id="PS51257">
    <property type="entry name" value="PROKAR_LIPOPROTEIN"/>
    <property type="match status" value="1"/>
</dbReference>
<dbReference type="RefSeq" id="WP_073290640.1">
    <property type="nucleotide sequence ID" value="NZ_FRCP01000022.1"/>
</dbReference>
<protein>
    <submittedName>
        <fullName evidence="2">Uncharacterized protein</fullName>
    </submittedName>
</protein>
<gene>
    <name evidence="2" type="ORF">SAMN02746066_03982</name>
</gene>
<name>A0A1M7MRE3_9FIRM</name>
<reference evidence="2 3" key="1">
    <citation type="submission" date="2016-11" db="EMBL/GenBank/DDBJ databases">
        <authorList>
            <person name="Jaros S."/>
            <person name="Januszkiewicz K."/>
            <person name="Wedrychowicz H."/>
        </authorList>
    </citation>
    <scope>NUCLEOTIDE SEQUENCE [LARGE SCALE GENOMIC DNA]</scope>
    <source>
        <strain evidence="2 3">DSM 15930</strain>
    </source>
</reference>
<organism evidence="2 3">
    <name type="scientific">Anaerosporobacter mobilis DSM 15930</name>
    <dbReference type="NCBI Taxonomy" id="1120996"/>
    <lineage>
        <taxon>Bacteria</taxon>
        <taxon>Bacillati</taxon>
        <taxon>Bacillota</taxon>
        <taxon>Clostridia</taxon>
        <taxon>Lachnospirales</taxon>
        <taxon>Lachnospiraceae</taxon>
        <taxon>Anaerosporobacter</taxon>
    </lineage>
</organism>
<accession>A0A1M7MRE3</accession>
<feature type="chain" id="PRO_5012590757" evidence="1">
    <location>
        <begin position="21"/>
        <end position="359"/>
    </location>
</feature>
<dbReference type="AlphaFoldDB" id="A0A1M7MRE3"/>
<dbReference type="InterPro" id="IPR025372">
    <property type="entry name" value="DUF4362"/>
</dbReference>
<dbReference type="EMBL" id="FRCP01000022">
    <property type="protein sequence ID" value="SHM93536.1"/>
    <property type="molecule type" value="Genomic_DNA"/>
</dbReference>
<dbReference type="Proteomes" id="UP000184038">
    <property type="component" value="Unassembled WGS sequence"/>
</dbReference>
<keyword evidence="3" id="KW-1185">Reference proteome</keyword>
<evidence type="ECO:0000313" key="2">
    <source>
        <dbReference type="EMBL" id="SHM93536.1"/>
    </source>
</evidence>
<keyword evidence="1" id="KW-0732">Signal</keyword>
<dbReference type="Pfam" id="PF14275">
    <property type="entry name" value="DUF4362"/>
    <property type="match status" value="1"/>
</dbReference>
<sequence length="359" mass="40887">MIKKLFVLALISVVSVSAMACSKEVKKDHSAEIEMTEEDSEKAKPNLNLVYQQDGKEVTSTAGRGGYSYTIDNGDGTKTSEIADASHILQWTEELMPVVVMDKNSQTVKIILQFNKKATNCKIIAWEEKYFNNDTGVQESDGKEVNIQFGKDGEDSFVEVSPGYIYEVKAEGEEWRADFGFHVVTATQTSAVGEFHTRSFADIQNILDSYPDTLDELNKNKDVFIVVHGNVKKGKELWESFYQKVQDKEPAELTMAQLTIEGDPILYYLTYDGEKIYVVEDVSRDAFKGDYADYVEYTYSYIKEFEDSTEDSKGKYIILLNDDSLTLENIRNIWNSENDEAMKENRDLIYINSEKNRLS</sequence>